<dbReference type="PANTHER" id="PTHR12826">
    <property type="entry name" value="RIBONUCLEASE Y"/>
    <property type="match status" value="1"/>
</dbReference>
<dbReference type="SUPFAM" id="SSF54791">
    <property type="entry name" value="Eukaryotic type KH-domain (KH-domain type I)"/>
    <property type="match status" value="1"/>
</dbReference>
<evidence type="ECO:0000313" key="8">
    <source>
        <dbReference type="Proteomes" id="UP001174909"/>
    </source>
</evidence>
<dbReference type="Pfam" id="PF22891">
    <property type="entry name" value="KH_PNO1_2nd"/>
    <property type="match status" value="1"/>
</dbReference>
<accession>A0AA35TQ54</accession>
<dbReference type="EMBL" id="CASHTH010003974">
    <property type="protein sequence ID" value="CAI8051962.1"/>
    <property type="molecule type" value="Genomic_DNA"/>
</dbReference>
<protein>
    <submittedName>
        <fullName evidence="7">RNA-binding protein pno1</fullName>
    </submittedName>
</protein>
<feature type="region of interest" description="Disordered" evidence="5">
    <location>
        <begin position="1"/>
        <end position="78"/>
    </location>
</feature>
<dbReference type="InterPro" id="IPR036612">
    <property type="entry name" value="KH_dom_type_1_sf"/>
</dbReference>
<organism evidence="7 8">
    <name type="scientific">Geodia barretti</name>
    <name type="common">Barrett's horny sponge</name>
    <dbReference type="NCBI Taxonomy" id="519541"/>
    <lineage>
        <taxon>Eukaryota</taxon>
        <taxon>Metazoa</taxon>
        <taxon>Porifera</taxon>
        <taxon>Demospongiae</taxon>
        <taxon>Heteroscleromorpha</taxon>
        <taxon>Tetractinellida</taxon>
        <taxon>Astrophorina</taxon>
        <taxon>Geodiidae</taxon>
        <taxon>Geodia</taxon>
    </lineage>
</organism>
<dbReference type="CDD" id="cd22392">
    <property type="entry name" value="KH-I_PNO1_rpt2"/>
    <property type="match status" value="1"/>
</dbReference>
<comment type="caution">
    <text evidence="7">The sequence shown here is derived from an EMBL/GenBank/DDBJ whole genome shotgun (WGS) entry which is preliminary data.</text>
</comment>
<evidence type="ECO:0000256" key="1">
    <source>
        <dbReference type="ARBA" id="ARBA00004604"/>
    </source>
</evidence>
<dbReference type="AlphaFoldDB" id="A0AA35TQ54"/>
<keyword evidence="8" id="KW-1185">Reference proteome</keyword>
<sequence>MATAGPGDAGLSGGEAEMVEETEDGEEHPSFAKVQRKRKRKLKSLEMEVDSESTAAKRPSFPPVGASVTPGGHGEFRRVPVPPHRFSPLKEHWMKIFTPIVEHLKLQIRLNLKKRHVELRSSKFTKDPGAIQKAADFVQAFMLGFSVEDALALVRLDDLFVDSFEITDVKPLKGDHLSRAIGRVSGTGGKTKFTIENVTKTRIVLADRKIHILGSYQNIRLARNAICSLIMAVCSIFIT</sequence>
<dbReference type="Proteomes" id="UP001174909">
    <property type="component" value="Unassembled WGS sequence"/>
</dbReference>
<dbReference type="Gene3D" id="3.30.1370.10">
    <property type="entry name" value="K Homology domain, type 1"/>
    <property type="match status" value="2"/>
</dbReference>
<dbReference type="FunFam" id="3.30.1370.10:FF:000048">
    <property type="entry name" value="RNA-binding protein PNO1 isoform X2"/>
    <property type="match status" value="1"/>
</dbReference>
<proteinExistence type="inferred from homology"/>
<dbReference type="GO" id="GO:0005730">
    <property type="term" value="C:nucleolus"/>
    <property type="evidence" value="ECO:0007669"/>
    <property type="project" value="UniProtKB-SubCell"/>
</dbReference>
<reference evidence="7" key="1">
    <citation type="submission" date="2023-03" db="EMBL/GenBank/DDBJ databases">
        <authorList>
            <person name="Steffen K."/>
            <person name="Cardenas P."/>
        </authorList>
    </citation>
    <scope>NUCLEOTIDE SEQUENCE</scope>
</reference>
<dbReference type="InterPro" id="IPR004087">
    <property type="entry name" value="KH_dom"/>
</dbReference>
<feature type="domain" description="K Homology" evidence="6">
    <location>
        <begin position="158"/>
        <end position="231"/>
    </location>
</feature>
<evidence type="ECO:0000256" key="3">
    <source>
        <dbReference type="ARBA" id="ARBA00022884"/>
    </source>
</evidence>
<gene>
    <name evidence="7" type="ORF">GBAR_LOCUS28422</name>
</gene>
<comment type="subcellular location">
    <subcellularLocation>
        <location evidence="1">Nucleus</location>
        <location evidence="1">Nucleolus</location>
    </subcellularLocation>
</comment>
<evidence type="ECO:0000256" key="5">
    <source>
        <dbReference type="SAM" id="MobiDB-lite"/>
    </source>
</evidence>
<dbReference type="SMART" id="SM00322">
    <property type="entry name" value="KH"/>
    <property type="match status" value="1"/>
</dbReference>
<name>A0AA35TQ54_GEOBA</name>
<evidence type="ECO:0000256" key="4">
    <source>
        <dbReference type="ARBA" id="ARBA00023242"/>
    </source>
</evidence>
<dbReference type="CDD" id="cd22391">
    <property type="entry name" value="KH-I_PNO1_rpt1"/>
    <property type="match status" value="1"/>
</dbReference>
<evidence type="ECO:0000256" key="2">
    <source>
        <dbReference type="ARBA" id="ARBA00007515"/>
    </source>
</evidence>
<evidence type="ECO:0000313" key="7">
    <source>
        <dbReference type="EMBL" id="CAI8051962.1"/>
    </source>
</evidence>
<keyword evidence="3" id="KW-0694">RNA-binding</keyword>
<dbReference type="InterPro" id="IPR055212">
    <property type="entry name" value="KH-I_PNO1_first"/>
</dbReference>
<dbReference type="InterPro" id="IPR041174">
    <property type="entry name" value="KRR1-like_KH1"/>
</dbReference>
<dbReference type="Pfam" id="PF17903">
    <property type="entry name" value="KH_KRR1_1st"/>
    <property type="match status" value="1"/>
</dbReference>
<dbReference type="GO" id="GO:0042254">
    <property type="term" value="P:ribosome biogenesis"/>
    <property type="evidence" value="ECO:0007669"/>
    <property type="project" value="UniProtKB-ARBA"/>
</dbReference>
<evidence type="ECO:0000259" key="6">
    <source>
        <dbReference type="SMART" id="SM00322"/>
    </source>
</evidence>
<feature type="compositionally biased region" description="Acidic residues" evidence="5">
    <location>
        <begin position="17"/>
        <end position="26"/>
    </location>
</feature>
<comment type="similarity">
    <text evidence="2">Belongs to the PNO1 family.</text>
</comment>
<dbReference type="InterPro" id="IPR055211">
    <property type="entry name" value="KH_PNO1_2nd"/>
</dbReference>
<keyword evidence="4" id="KW-0539">Nucleus</keyword>
<dbReference type="GO" id="GO:0003723">
    <property type="term" value="F:RNA binding"/>
    <property type="evidence" value="ECO:0007669"/>
    <property type="project" value="UniProtKB-KW"/>
</dbReference>
<dbReference type="PANTHER" id="PTHR12826:SF13">
    <property type="entry name" value="RNA-BINDING PROTEIN PNO1"/>
    <property type="match status" value="1"/>
</dbReference>